<dbReference type="Gene3D" id="3.20.20.80">
    <property type="entry name" value="Glycosidases"/>
    <property type="match status" value="1"/>
</dbReference>
<comment type="cofactor">
    <cofactor evidence="1">
        <name>Ca(2+)</name>
        <dbReference type="ChEBI" id="CHEBI:29108"/>
    </cofactor>
</comment>
<feature type="domain" description="Glycosyl hydrolase family 13 catalytic" evidence="5">
    <location>
        <begin position="1"/>
        <end position="399"/>
    </location>
</feature>
<dbReference type="Proteomes" id="UP001356170">
    <property type="component" value="Unassembled WGS sequence"/>
</dbReference>
<keyword evidence="3" id="KW-0732">Signal</keyword>
<keyword evidence="6" id="KW-0378">Hydrolase</keyword>
<sequence length="790" mass="86357">MTDRFADGNPRNNNQHADEYDPADGRKWSGGDLAGVQQRLDYIQGLGATAVWITPPVRNLWWNVAGHFGGYHGYWANHFQQVDPHYGTLADYKRLADALHARDMRLVQDIVVNHTGNYTQRNAQGQWVRTPDSAGLNRPLQAAFADNLSPSSYHLEPSITDFTDTTKLWNGQLADLDDLNTESPHIRKALRQAYGYWMREVGVDAFRVDTAFYVPPSYFDDFMHAADPEAPGIARVAKALNKPDFLLFGEGFAIDKPYRNTQDHRIAQYLGPKALPSMINFTYYGTSLDVFARGAPTAALLHRLQSQPAIYGDTALMPTFVDNHDVDRFLAQSNTASLRQALLGMFTVPGIPVIYYGTEQSMSGQRDSMFAGGFGSAGRDHFDTDAPLYRYIAQLASTRKSHRALTHGQIMPWVSDQSGPGLLGWRMQLAGEPSVLVLMNTADTPRLLTDDGAQGMQWLPLGETPKVMPVRGTVIPGKAAWVFVANGTASVSAESPLNPAITTAPPTAPVSGVWRLQGTGPATHLIADGRVQDAIPVTRTAEGWTATLDTRSWTESDIAHQVVARDERSGALSAPLGLRASNPWQPVLNVTDPRDDDHGPLNRYTYPAGADWQSVRSADLLGAQVQIAGTRLRLTLTMRMLSSTWNPANGFDHVSLQVYLQVPGVAGKSIGTTYEQRGQLPGDFTWNRLLRIHGWSNALFAANDRGEAVALSETATVKVDRSANTITLEWPASALGSPSSLRGTQLWINTWDYDGGLRPLTAQATPGSFGGGQGADDPMWMDAIGPLTLP</sequence>
<dbReference type="PANTHER" id="PTHR10357">
    <property type="entry name" value="ALPHA-AMYLASE FAMILY MEMBER"/>
    <property type="match status" value="1"/>
</dbReference>
<evidence type="ECO:0000259" key="5">
    <source>
        <dbReference type="SMART" id="SM00642"/>
    </source>
</evidence>
<evidence type="ECO:0000256" key="2">
    <source>
        <dbReference type="ARBA" id="ARBA00022723"/>
    </source>
</evidence>
<keyword evidence="7" id="KW-1185">Reference proteome</keyword>
<accession>A0ABU7UZD4</accession>
<dbReference type="Pfam" id="PF09985">
    <property type="entry name" value="Glucodextran_C"/>
    <property type="match status" value="1"/>
</dbReference>
<organism evidence="6 7">
    <name type="scientific">Aquilutibacter rugosus</name>
    <dbReference type="NCBI Taxonomy" id="3115820"/>
    <lineage>
        <taxon>Bacteria</taxon>
        <taxon>Pseudomonadati</taxon>
        <taxon>Pseudomonadota</taxon>
        <taxon>Gammaproteobacteria</taxon>
        <taxon>Lysobacterales</taxon>
        <taxon>Lysobacteraceae</taxon>
        <taxon>Aquilutibacter</taxon>
    </lineage>
</organism>
<keyword evidence="2" id="KW-0479">Metal-binding</keyword>
<dbReference type="PANTHER" id="PTHR10357:SF215">
    <property type="entry name" value="ALPHA-AMYLASE 1"/>
    <property type="match status" value="1"/>
</dbReference>
<dbReference type="InterPro" id="IPR017853">
    <property type="entry name" value="GH"/>
</dbReference>
<dbReference type="SUPFAM" id="SSF51445">
    <property type="entry name" value="(Trans)glycosidases"/>
    <property type="match status" value="1"/>
</dbReference>
<dbReference type="GO" id="GO:0016787">
    <property type="term" value="F:hydrolase activity"/>
    <property type="evidence" value="ECO:0007669"/>
    <property type="project" value="UniProtKB-KW"/>
</dbReference>
<dbReference type="InterPro" id="IPR006047">
    <property type="entry name" value="GH13_cat_dom"/>
</dbReference>
<dbReference type="Gene3D" id="2.60.40.1190">
    <property type="match status" value="1"/>
</dbReference>
<dbReference type="RefSeq" id="WP_331703070.1">
    <property type="nucleotide sequence ID" value="NZ_JAZHBO010000001.1"/>
</dbReference>
<evidence type="ECO:0000313" key="6">
    <source>
        <dbReference type="EMBL" id="MEF2154927.1"/>
    </source>
</evidence>
<dbReference type="Pfam" id="PF00128">
    <property type="entry name" value="Alpha-amylase"/>
    <property type="match status" value="1"/>
</dbReference>
<evidence type="ECO:0000256" key="4">
    <source>
        <dbReference type="SAM" id="MobiDB-lite"/>
    </source>
</evidence>
<feature type="region of interest" description="Disordered" evidence="4">
    <location>
        <begin position="1"/>
        <end position="28"/>
    </location>
</feature>
<evidence type="ECO:0000256" key="3">
    <source>
        <dbReference type="ARBA" id="ARBA00022729"/>
    </source>
</evidence>
<feature type="compositionally biased region" description="Basic and acidic residues" evidence="4">
    <location>
        <begin position="16"/>
        <end position="28"/>
    </location>
</feature>
<evidence type="ECO:0000313" key="7">
    <source>
        <dbReference type="Proteomes" id="UP001356170"/>
    </source>
</evidence>
<dbReference type="SUPFAM" id="SSF49344">
    <property type="entry name" value="CBD9-like"/>
    <property type="match status" value="1"/>
</dbReference>
<comment type="caution">
    <text evidence="6">The sequence shown here is derived from an EMBL/GenBank/DDBJ whole genome shotgun (WGS) entry which is preliminary data.</text>
</comment>
<protein>
    <submittedName>
        <fullName evidence="6">Alpha-amylase family glycosyl hydrolase</fullName>
    </submittedName>
</protein>
<proteinExistence type="predicted"/>
<reference evidence="6 7" key="1">
    <citation type="submission" date="2024-01" db="EMBL/GenBank/DDBJ databases">
        <title>Novel species of the genus Luteimonas isolated from rivers.</title>
        <authorList>
            <person name="Lu H."/>
        </authorList>
    </citation>
    <scope>NUCLEOTIDE SEQUENCE [LARGE SCALE GENOMIC DNA]</scope>
    <source>
        <strain evidence="6 7">FXH3W</strain>
    </source>
</reference>
<evidence type="ECO:0000256" key="1">
    <source>
        <dbReference type="ARBA" id="ARBA00001913"/>
    </source>
</evidence>
<gene>
    <name evidence="6" type="ORF">V3390_01555</name>
</gene>
<dbReference type="EMBL" id="JAZHBO010000001">
    <property type="protein sequence ID" value="MEF2154927.1"/>
    <property type="molecule type" value="Genomic_DNA"/>
</dbReference>
<dbReference type="SMART" id="SM00642">
    <property type="entry name" value="Aamy"/>
    <property type="match status" value="1"/>
</dbReference>
<name>A0ABU7UZD4_9GAMM</name>
<dbReference type="InterPro" id="IPR019248">
    <property type="entry name" value="Glucodextran_C"/>
</dbReference>